<dbReference type="Proteomes" id="UP000839052">
    <property type="component" value="Chromosome"/>
</dbReference>
<keyword evidence="3" id="KW-1185">Reference proteome</keyword>
<feature type="transmembrane region" description="Helical" evidence="1">
    <location>
        <begin position="20"/>
        <end position="39"/>
    </location>
</feature>
<protein>
    <submittedName>
        <fullName evidence="2">Uncharacterized protein</fullName>
    </submittedName>
</protein>
<gene>
    <name evidence="2" type="ORF">NTG6680_2322</name>
</gene>
<proteinExistence type="predicted"/>
<evidence type="ECO:0000313" key="3">
    <source>
        <dbReference type="Proteomes" id="UP000839052"/>
    </source>
</evidence>
<reference evidence="2 3" key="1">
    <citation type="submission" date="2021-10" db="EMBL/GenBank/DDBJ databases">
        <authorList>
            <person name="Koch H."/>
        </authorList>
    </citation>
    <scope>NUCLEOTIDE SEQUENCE [LARGE SCALE GENOMIC DNA]</scope>
    <source>
        <strain evidence="2">6680</strain>
    </source>
</reference>
<keyword evidence="1" id="KW-0812">Transmembrane</keyword>
<name>A0ABM8Z0Z7_9PROT</name>
<evidence type="ECO:0000313" key="2">
    <source>
        <dbReference type="EMBL" id="CAG9933571.1"/>
    </source>
</evidence>
<accession>A0ABM8Z0Z7</accession>
<dbReference type="EMBL" id="OU912926">
    <property type="protein sequence ID" value="CAG9933571.1"/>
    <property type="molecule type" value="Genomic_DNA"/>
</dbReference>
<keyword evidence="1" id="KW-0472">Membrane</keyword>
<evidence type="ECO:0000256" key="1">
    <source>
        <dbReference type="SAM" id="Phobius"/>
    </source>
</evidence>
<organism evidence="2 3">
    <name type="scientific">Candidatus Nitrotoga arctica</name>
    <dbReference type="NCBI Taxonomy" id="453162"/>
    <lineage>
        <taxon>Bacteria</taxon>
        <taxon>Pseudomonadati</taxon>
        <taxon>Pseudomonadota</taxon>
        <taxon>Betaproteobacteria</taxon>
        <taxon>Nitrosomonadales</taxon>
        <taxon>Gallionellaceae</taxon>
        <taxon>Candidatus Nitrotoga</taxon>
    </lineage>
</organism>
<sequence length="394" mass="44089">MPIQLDPHSVPSKKILRQEWLAAPLLFFTSALILSLVYLQYNWPGKWISNVKPLSWNGAALTLNKGQGYSDQGKLIIKELTQSIAVASLSPPIFQAKDYPIIVWSVAGVTPSVEMEFLWRTADNRVFVRPLVWAANTLEPLEVAEDKNWRGQIIDMAIIVKGTLAAPILVNGISLESASLPKALPHMVKKWFALDRWQGSSINFIDGDTIDKNVPPVLAVAIIILLALTLNLILSIAKIMPLNIAMVGGMVLLGWFMLDVRWQTNLFQQLALTHQQFAGKTWEDKHLAAEDGALFDFMKKVKAKLPAANSRILYFSDDAYSRGKGAYHLYPHNVLALNDLPPTSQIKTGDYIALFAKKDVKYDRSHQLLMWSDGQSIKVDLLYLTEGNALFKVR</sequence>
<keyword evidence="1" id="KW-1133">Transmembrane helix</keyword>
<feature type="transmembrane region" description="Helical" evidence="1">
    <location>
        <begin position="240"/>
        <end position="258"/>
    </location>
</feature>
<dbReference type="RefSeq" id="WP_239797328.1">
    <property type="nucleotide sequence ID" value="NZ_OU912926.1"/>
</dbReference>
<feature type="transmembrane region" description="Helical" evidence="1">
    <location>
        <begin position="217"/>
        <end position="234"/>
    </location>
</feature>